<dbReference type="InterPro" id="IPR051202">
    <property type="entry name" value="Peptidase_C40"/>
</dbReference>
<accession>A0A098AUC6</accession>
<reference evidence="8" key="1">
    <citation type="submission" date="2014-07" db="EMBL/GenBank/DDBJ databases">
        <authorList>
            <person name="Hornung V.Bastian."/>
        </authorList>
    </citation>
    <scope>NUCLEOTIDE SEQUENCE</scope>
    <source>
        <strain evidence="8">PCE-S</strain>
    </source>
</reference>
<dbReference type="SUPFAM" id="SSF54001">
    <property type="entry name" value="Cysteine proteinases"/>
    <property type="match status" value="1"/>
</dbReference>
<keyword evidence="6" id="KW-0472">Membrane</keyword>
<dbReference type="PANTHER" id="PTHR47053:SF1">
    <property type="entry name" value="MUREIN DD-ENDOPEPTIDASE MEPH-RELATED"/>
    <property type="match status" value="1"/>
</dbReference>
<evidence type="ECO:0000256" key="4">
    <source>
        <dbReference type="ARBA" id="ARBA00022807"/>
    </source>
</evidence>
<feature type="compositionally biased region" description="Polar residues" evidence="5">
    <location>
        <begin position="103"/>
        <end position="133"/>
    </location>
</feature>
<dbReference type="AlphaFoldDB" id="A0A098AUC6"/>
<feature type="region of interest" description="Disordered" evidence="5">
    <location>
        <begin position="27"/>
        <end position="169"/>
    </location>
</feature>
<dbReference type="EMBL" id="LK996017">
    <property type="protein sequence ID" value="CDW99919.1"/>
    <property type="molecule type" value="Genomic_DNA"/>
</dbReference>
<evidence type="ECO:0000256" key="6">
    <source>
        <dbReference type="SAM" id="Phobius"/>
    </source>
</evidence>
<evidence type="ECO:0000256" key="3">
    <source>
        <dbReference type="ARBA" id="ARBA00022801"/>
    </source>
</evidence>
<dbReference type="PATRIC" id="fig|49338.4.peg.37"/>
<evidence type="ECO:0000256" key="2">
    <source>
        <dbReference type="ARBA" id="ARBA00022670"/>
    </source>
</evidence>
<evidence type="ECO:0000256" key="1">
    <source>
        <dbReference type="ARBA" id="ARBA00007074"/>
    </source>
</evidence>
<feature type="compositionally biased region" description="Low complexity" evidence="5">
    <location>
        <begin position="143"/>
        <end position="157"/>
    </location>
</feature>
<gene>
    <name evidence="8" type="ORF">DPCES_0032</name>
</gene>
<name>A0A098AUC6_DESHA</name>
<keyword evidence="6" id="KW-1133">Transmembrane helix</keyword>
<dbReference type="InterPro" id="IPR000064">
    <property type="entry name" value="NLP_P60_dom"/>
</dbReference>
<evidence type="ECO:0000313" key="8">
    <source>
        <dbReference type="EMBL" id="CDW99919.1"/>
    </source>
</evidence>
<keyword evidence="4" id="KW-0788">Thiol protease</keyword>
<dbReference type="PANTHER" id="PTHR47053">
    <property type="entry name" value="MUREIN DD-ENDOPEPTIDASE MEPH-RELATED"/>
    <property type="match status" value="1"/>
</dbReference>
<keyword evidence="2" id="KW-0645">Protease</keyword>
<dbReference type="RefSeq" id="WP_208925060.1">
    <property type="nucleotide sequence ID" value="NZ_LK996017.1"/>
</dbReference>
<dbReference type="InterPro" id="IPR038765">
    <property type="entry name" value="Papain-like_cys_pep_sf"/>
</dbReference>
<dbReference type="PROSITE" id="PS51935">
    <property type="entry name" value="NLPC_P60"/>
    <property type="match status" value="1"/>
</dbReference>
<protein>
    <submittedName>
        <fullName evidence="8">Peptidase M23</fullName>
    </submittedName>
</protein>
<dbReference type="GO" id="GO:0008234">
    <property type="term" value="F:cysteine-type peptidase activity"/>
    <property type="evidence" value="ECO:0007669"/>
    <property type="project" value="UniProtKB-KW"/>
</dbReference>
<feature type="transmembrane region" description="Helical" evidence="6">
    <location>
        <begin position="333"/>
        <end position="358"/>
    </location>
</feature>
<sequence>MKEIKTKSTIKDIKALNKTADVSRRAKNAYIRTKEQAEQTQQPEHNSFTEYAEDKVKEGTDTFTREAGHTVEYQGKKIVQKIKERHNSRSDTYHTDASDGCTPGQNSRSETGNPQTGNRSTASSKGKQTSSSKAGKVSEPYNVPVQAKQPAQQKAAQSKIRETAKRKYSLSKTNELAKRRFIQNRAKARFSRNREMQAAESKSIQIAEAKHTQTVSNSVIKSPAGKVAVRTISPNIGGTSCSTVKQSIKTGDKTLKNAAKGTIKTARKSIKTAKQTAKVGVKTSQAAAKAATKTAQTIKAAQRSAQVARNAAIFTVRMVKLAVKATAALVKGLIALVGTGGAVLSLFLVIIAVAALVASPFGIFFSYENKDAEVTPISNVVQEVNAEFDTKIEDIKEAHDYVDSVEIHYSGSADNIRVDNWMDVMAVFAVKTAMDKENGMDVATIDTTRIDLIKSVFWDMNLIDYYVETIEHTETETVDNGDGTTSQETTTTYEYILHITITSKTAEQQAGEYGFTDDQMSVMEEMLSGEFRPMMYALLGMDDDTGLTAEQLQNLYNDLPVGQLGGEAVKLALSRLGDPYSQPKAGQGDYTDCSYLVQWCYQQLGISLPRTAAAQGEYCVDNGLTISKSDLVPGDLVFWSFENNDRFMNITHVGIYAGDGMVVDASSTRGQVVYRKLYDVSHQVLYGRPGIS</sequence>
<evidence type="ECO:0000259" key="7">
    <source>
        <dbReference type="PROSITE" id="PS51935"/>
    </source>
</evidence>
<dbReference type="GO" id="GO:0006508">
    <property type="term" value="P:proteolysis"/>
    <property type="evidence" value="ECO:0007669"/>
    <property type="project" value="UniProtKB-KW"/>
</dbReference>
<feature type="compositionally biased region" description="Polar residues" evidence="5">
    <location>
        <begin position="38"/>
        <end position="49"/>
    </location>
</feature>
<dbReference type="Pfam" id="PF00877">
    <property type="entry name" value="NLPC_P60"/>
    <property type="match status" value="1"/>
</dbReference>
<keyword evidence="3" id="KW-0378">Hydrolase</keyword>
<evidence type="ECO:0000256" key="5">
    <source>
        <dbReference type="SAM" id="MobiDB-lite"/>
    </source>
</evidence>
<feature type="domain" description="NlpC/P60" evidence="7">
    <location>
        <begin position="562"/>
        <end position="692"/>
    </location>
</feature>
<feature type="compositionally biased region" description="Basic and acidic residues" evidence="5">
    <location>
        <begin position="52"/>
        <end position="69"/>
    </location>
</feature>
<keyword evidence="6" id="KW-0812">Transmembrane</keyword>
<feature type="compositionally biased region" description="Basic and acidic residues" evidence="5">
    <location>
        <begin position="81"/>
        <end position="97"/>
    </location>
</feature>
<organism evidence="8">
    <name type="scientific">Desulfitobacterium hafniense</name>
    <name type="common">Desulfitobacterium frappieri</name>
    <dbReference type="NCBI Taxonomy" id="49338"/>
    <lineage>
        <taxon>Bacteria</taxon>
        <taxon>Bacillati</taxon>
        <taxon>Bacillota</taxon>
        <taxon>Clostridia</taxon>
        <taxon>Eubacteriales</taxon>
        <taxon>Desulfitobacteriaceae</taxon>
        <taxon>Desulfitobacterium</taxon>
    </lineage>
</organism>
<dbReference type="Gene3D" id="3.90.1720.10">
    <property type="entry name" value="endopeptidase domain like (from Nostoc punctiforme)"/>
    <property type="match status" value="1"/>
</dbReference>
<proteinExistence type="inferred from homology"/>
<comment type="similarity">
    <text evidence="1">Belongs to the peptidase C40 family.</text>
</comment>